<evidence type="ECO:0000256" key="2">
    <source>
        <dbReference type="ARBA" id="ARBA00022649"/>
    </source>
</evidence>
<dbReference type="PANTHER" id="PTHR33755">
    <property type="entry name" value="TOXIN PARE1-RELATED"/>
    <property type="match status" value="1"/>
</dbReference>
<reference evidence="3 4" key="1">
    <citation type="submission" date="2019-12" db="EMBL/GenBank/DDBJ databases">
        <title>Comparative genomics gives insights into the taxonomy of the Azoarcus-Aromatoleum group and reveals separate origins of nif in the plant-associated Azoarcus and non-plant-associated Aromatoleum sub-groups.</title>
        <authorList>
            <person name="Lafos M."/>
            <person name="Maluk M."/>
            <person name="Batista M."/>
            <person name="Junghare M."/>
            <person name="Carmona M."/>
            <person name="Faoro H."/>
            <person name="Cruz L.M."/>
            <person name="Battistoni F."/>
            <person name="De Souza E."/>
            <person name="Pedrosa F."/>
            <person name="Chen W.-M."/>
            <person name="Poole P.S."/>
            <person name="Dixon R.A."/>
            <person name="James E.K."/>
        </authorList>
    </citation>
    <scope>NUCLEOTIDE SEQUENCE [LARGE SCALE GENOMIC DNA]</scope>
    <source>
        <strain evidence="3 4">PbN1</strain>
    </source>
</reference>
<evidence type="ECO:0000256" key="1">
    <source>
        <dbReference type="ARBA" id="ARBA00006226"/>
    </source>
</evidence>
<dbReference type="EMBL" id="WTVP01000032">
    <property type="protein sequence ID" value="NMG16279.1"/>
    <property type="molecule type" value="Genomic_DNA"/>
</dbReference>
<proteinExistence type="inferred from homology"/>
<gene>
    <name evidence="3" type="ORF">GPA24_12130</name>
</gene>
<evidence type="ECO:0000313" key="3">
    <source>
        <dbReference type="EMBL" id="NMG16279.1"/>
    </source>
</evidence>
<sequence length="98" mass="11286">MALRWHRQALDDLRGIHDYIAAENPVAARHVVSHLRERAALLLQHPRSGRPGRLPGTRELVVARFPYILAYRERGSDIEILLVVHTSRLWPDQLPATR</sequence>
<dbReference type="Gene3D" id="3.30.2310.20">
    <property type="entry name" value="RelE-like"/>
    <property type="match status" value="1"/>
</dbReference>
<dbReference type="InterPro" id="IPR035093">
    <property type="entry name" value="RelE/ParE_toxin_dom_sf"/>
</dbReference>
<keyword evidence="2" id="KW-1277">Toxin-antitoxin system</keyword>
<dbReference type="InterPro" id="IPR007712">
    <property type="entry name" value="RelE/ParE_toxin"/>
</dbReference>
<comment type="caution">
    <text evidence="3">The sequence shown here is derived from an EMBL/GenBank/DDBJ whole genome shotgun (WGS) entry which is preliminary data.</text>
</comment>
<keyword evidence="4" id="KW-1185">Reference proteome</keyword>
<organism evidence="3 4">
    <name type="scientific">Aromatoleum bremense</name>
    <dbReference type="NCBI Taxonomy" id="76115"/>
    <lineage>
        <taxon>Bacteria</taxon>
        <taxon>Pseudomonadati</taxon>
        <taxon>Pseudomonadota</taxon>
        <taxon>Betaproteobacteria</taxon>
        <taxon>Rhodocyclales</taxon>
        <taxon>Rhodocyclaceae</taxon>
        <taxon>Aromatoleum</taxon>
    </lineage>
</organism>
<protein>
    <submittedName>
        <fullName evidence="3">Type II toxin-antitoxin system mRNA interferase toxin, RelE/StbE family</fullName>
    </submittedName>
</protein>
<dbReference type="Pfam" id="PF05016">
    <property type="entry name" value="ParE_toxin"/>
    <property type="match status" value="1"/>
</dbReference>
<dbReference type="Proteomes" id="UP000633943">
    <property type="component" value="Unassembled WGS sequence"/>
</dbReference>
<evidence type="ECO:0000313" key="4">
    <source>
        <dbReference type="Proteomes" id="UP000633943"/>
    </source>
</evidence>
<dbReference type="RefSeq" id="WP_169202871.1">
    <property type="nucleotide sequence ID" value="NZ_CP059467.1"/>
</dbReference>
<dbReference type="InterPro" id="IPR051803">
    <property type="entry name" value="TA_system_RelE-like_toxin"/>
</dbReference>
<dbReference type="NCBIfam" id="TIGR02385">
    <property type="entry name" value="RelE_StbE"/>
    <property type="match status" value="1"/>
</dbReference>
<dbReference type="PANTHER" id="PTHR33755:SF6">
    <property type="entry name" value="PLASMID STABILIZATION SYSTEM PROTEIN"/>
    <property type="match status" value="1"/>
</dbReference>
<name>A0ABX1NW74_9RHOO</name>
<accession>A0ABX1NW74</accession>
<comment type="similarity">
    <text evidence="1">Belongs to the RelE toxin family.</text>
</comment>